<dbReference type="Proteomes" id="UP000434209">
    <property type="component" value="Chromosome 2"/>
</dbReference>
<keyword evidence="3" id="KW-1185">Reference proteome</keyword>
<feature type="transmembrane region" description="Helical" evidence="1">
    <location>
        <begin position="45"/>
        <end position="69"/>
    </location>
</feature>
<dbReference type="EMBL" id="CP046910">
    <property type="protein sequence ID" value="QGZ56914.1"/>
    <property type="molecule type" value="Genomic_DNA"/>
</dbReference>
<keyword evidence="1" id="KW-0812">Transmembrane</keyword>
<dbReference type="AlphaFoldDB" id="A0A7Z2G8V9"/>
<feature type="transmembrane region" description="Helical" evidence="1">
    <location>
        <begin position="81"/>
        <end position="100"/>
    </location>
</feature>
<accession>A0A7Z2G8V9</accession>
<dbReference type="RefSeq" id="WP_158759865.1">
    <property type="nucleotide sequence ID" value="NZ_CP046910.1"/>
</dbReference>
<name>A0A7Z2G8V9_9BURK</name>
<sequence>MADTGQKMSRVQPTAMVTEGMVGAGSGSCIGNVSYRMPIESALGAFSPVFAYGNAATVIVAALTSVWLFRFLMLYGLKPVAFLNTIATFATRIAPIRVFIFNRLFVFKYGAFRCPSIRYSRSRTANAW</sequence>
<evidence type="ECO:0000313" key="3">
    <source>
        <dbReference type="Proteomes" id="UP000434209"/>
    </source>
</evidence>
<dbReference type="OrthoDB" id="3185104at2"/>
<organism evidence="2 3">
    <name type="scientific">Paraburkholderia acidiphila</name>
    <dbReference type="NCBI Taxonomy" id="2571747"/>
    <lineage>
        <taxon>Bacteria</taxon>
        <taxon>Pseudomonadati</taxon>
        <taxon>Pseudomonadota</taxon>
        <taxon>Betaproteobacteria</taxon>
        <taxon>Burkholderiales</taxon>
        <taxon>Burkholderiaceae</taxon>
        <taxon>Paraburkholderia</taxon>
    </lineage>
</organism>
<protein>
    <submittedName>
        <fullName evidence="2">Uncharacterized protein</fullName>
    </submittedName>
</protein>
<gene>
    <name evidence="2" type="ORF">FAZ97_18360</name>
</gene>
<proteinExistence type="predicted"/>
<keyword evidence="1" id="KW-0472">Membrane</keyword>
<reference evidence="2 3" key="1">
    <citation type="submission" date="2019-12" db="EMBL/GenBank/DDBJ databases">
        <title>Paraburkholderia acidiphila 7Q-K02 sp. nov and Paraburkholderia acidisoli DHF22 sp. nov., two strains isolated from forest soil.</title>
        <authorList>
            <person name="Gao Z."/>
            <person name="Qiu L."/>
        </authorList>
    </citation>
    <scope>NUCLEOTIDE SEQUENCE [LARGE SCALE GENOMIC DNA]</scope>
    <source>
        <strain evidence="2 3">7Q-K02</strain>
    </source>
</reference>
<evidence type="ECO:0000313" key="2">
    <source>
        <dbReference type="EMBL" id="QGZ56914.1"/>
    </source>
</evidence>
<keyword evidence="1" id="KW-1133">Transmembrane helix</keyword>
<evidence type="ECO:0000256" key="1">
    <source>
        <dbReference type="SAM" id="Phobius"/>
    </source>
</evidence>
<dbReference type="KEGG" id="pacp:FAZ97_18360"/>